<reference evidence="3" key="2">
    <citation type="submission" date="2020-09" db="EMBL/GenBank/DDBJ databases">
        <authorList>
            <person name="Sun Q."/>
            <person name="Zhou Y."/>
        </authorList>
    </citation>
    <scope>NUCLEOTIDE SEQUENCE</scope>
    <source>
        <strain evidence="3">CGMCC 1.7081</strain>
    </source>
</reference>
<feature type="region of interest" description="Disordered" evidence="1">
    <location>
        <begin position="247"/>
        <end position="267"/>
    </location>
</feature>
<evidence type="ECO:0000313" key="4">
    <source>
        <dbReference type="Proteomes" id="UP000611500"/>
    </source>
</evidence>
<name>A0A8J3HAW0_9RHOB</name>
<protein>
    <recommendedName>
        <fullName evidence="2">SseB protein N-terminal domain-containing protein</fullName>
    </recommendedName>
</protein>
<evidence type="ECO:0000313" key="3">
    <source>
        <dbReference type="EMBL" id="GHH01680.1"/>
    </source>
</evidence>
<dbReference type="InterPro" id="IPR009839">
    <property type="entry name" value="SseB_N"/>
</dbReference>
<dbReference type="EMBL" id="BNAP01000030">
    <property type="protein sequence ID" value="GHH01680.1"/>
    <property type="molecule type" value="Genomic_DNA"/>
</dbReference>
<evidence type="ECO:0000259" key="2">
    <source>
        <dbReference type="Pfam" id="PF07179"/>
    </source>
</evidence>
<organism evidence="3 4">
    <name type="scientific">Pseudodonghicola xiamenensis</name>
    <dbReference type="NCBI Taxonomy" id="337702"/>
    <lineage>
        <taxon>Bacteria</taxon>
        <taxon>Pseudomonadati</taxon>
        <taxon>Pseudomonadota</taxon>
        <taxon>Alphaproteobacteria</taxon>
        <taxon>Rhodobacterales</taxon>
        <taxon>Paracoccaceae</taxon>
        <taxon>Pseudodonghicola</taxon>
    </lineage>
</organism>
<dbReference type="Proteomes" id="UP000611500">
    <property type="component" value="Unassembled WGS sequence"/>
</dbReference>
<dbReference type="RefSeq" id="WP_028094995.1">
    <property type="nucleotide sequence ID" value="NZ_BNAP01000030.1"/>
</dbReference>
<evidence type="ECO:0000256" key="1">
    <source>
        <dbReference type="SAM" id="MobiDB-lite"/>
    </source>
</evidence>
<accession>A0A8J3HAW0</accession>
<dbReference type="Pfam" id="PF07179">
    <property type="entry name" value="SseB"/>
    <property type="match status" value="1"/>
</dbReference>
<gene>
    <name evidence="3" type="ORF">GCM10010961_39120</name>
</gene>
<proteinExistence type="predicted"/>
<comment type="caution">
    <text evidence="3">The sequence shown here is derived from an EMBL/GenBank/DDBJ whole genome shotgun (WGS) entry which is preliminary data.</text>
</comment>
<feature type="domain" description="SseB protein N-terminal" evidence="2">
    <location>
        <begin position="16"/>
        <end position="117"/>
    </location>
</feature>
<dbReference type="AlphaFoldDB" id="A0A8J3HAW0"/>
<reference evidence="3" key="1">
    <citation type="journal article" date="2014" name="Int. J. Syst. Evol. Microbiol.">
        <title>Complete genome sequence of Corynebacterium casei LMG S-19264T (=DSM 44701T), isolated from a smear-ripened cheese.</title>
        <authorList>
            <consortium name="US DOE Joint Genome Institute (JGI-PGF)"/>
            <person name="Walter F."/>
            <person name="Albersmeier A."/>
            <person name="Kalinowski J."/>
            <person name="Ruckert C."/>
        </authorList>
    </citation>
    <scope>NUCLEOTIDE SEQUENCE</scope>
    <source>
        <strain evidence="3">CGMCC 1.7081</strain>
    </source>
</reference>
<keyword evidence="4" id="KW-1185">Reference proteome</keyword>
<sequence>MSDETEELTPIDMAHAAMEAAGDEGAARLRFYERLADAELFLLLTEEALDDNVSPEIFDTEDGRFVLVFDREERLARFAERVAPYAAMSGRILAEMLRGQGVGVGLNLGVAPSAILIPPAAMDWLCDTLSHAPQETEAQISEVIAPGGLPEELITAIDTKLATAVGLARVAYLVGTRDAAGGHGHLLAFVDALEQAEGALAKAASEALTFSGIEAGAMDVGFFTGDDPVTASFAAVGLRFDLPEPAKPEPLFQEAPGSNPAKPPILK</sequence>